<evidence type="ECO:0000313" key="2">
    <source>
        <dbReference type="Proteomes" id="UP000239156"/>
    </source>
</evidence>
<sequence>MTEQHSKTFKSMSPLQRVVSCSGRPELAFHSEMNGFNGVVECAEKATCYHHYTLPSSSSLSHPCLVTPVSFQQRLKRLCKE</sequence>
<keyword evidence="2" id="KW-1185">Reference proteome</keyword>
<gene>
    <name evidence="1" type="ORF">PSTT_14190</name>
</gene>
<evidence type="ECO:0000313" key="1">
    <source>
        <dbReference type="EMBL" id="POV98786.1"/>
    </source>
</evidence>
<proteinExistence type="predicted"/>
<reference evidence="1" key="1">
    <citation type="submission" date="2017-12" db="EMBL/GenBank/DDBJ databases">
        <title>Gene loss provides genomic basis for host adaptation in cereal stripe rust fungi.</title>
        <authorList>
            <person name="Xia C."/>
        </authorList>
    </citation>
    <scope>NUCLEOTIDE SEQUENCE [LARGE SCALE GENOMIC DNA]</scope>
    <source>
        <strain evidence="1">93-210</strain>
    </source>
</reference>
<organism evidence="1 2">
    <name type="scientific">Puccinia striiformis</name>
    <dbReference type="NCBI Taxonomy" id="27350"/>
    <lineage>
        <taxon>Eukaryota</taxon>
        <taxon>Fungi</taxon>
        <taxon>Dikarya</taxon>
        <taxon>Basidiomycota</taxon>
        <taxon>Pucciniomycotina</taxon>
        <taxon>Pucciniomycetes</taxon>
        <taxon>Pucciniales</taxon>
        <taxon>Pucciniaceae</taxon>
        <taxon>Puccinia</taxon>
    </lineage>
</organism>
<dbReference type="AlphaFoldDB" id="A0A2S4UNI3"/>
<name>A0A2S4UNI3_9BASI</name>
<dbReference type="VEuPathDB" id="FungiDB:PSTT_14190"/>
<accession>A0A2S4UNI3</accession>
<protein>
    <submittedName>
        <fullName evidence="1">Uncharacterized protein</fullName>
    </submittedName>
</protein>
<dbReference type="EMBL" id="PKSL01000216">
    <property type="protein sequence ID" value="POV98786.1"/>
    <property type="molecule type" value="Genomic_DNA"/>
</dbReference>
<dbReference type="Proteomes" id="UP000239156">
    <property type="component" value="Unassembled WGS sequence"/>
</dbReference>
<comment type="caution">
    <text evidence="1">The sequence shown here is derived from an EMBL/GenBank/DDBJ whole genome shotgun (WGS) entry which is preliminary data.</text>
</comment>